<dbReference type="PANTHER" id="PTHR44329:SF261">
    <property type="entry name" value="ZINC FINGER CONTAINING PROTEIN KINASE-RELATED"/>
    <property type="match status" value="1"/>
</dbReference>
<dbReference type="Gene3D" id="1.10.510.10">
    <property type="entry name" value="Transferase(Phosphotransferase) domain 1"/>
    <property type="match status" value="1"/>
</dbReference>
<accession>A0A067Q609</accession>
<dbReference type="PROSITE" id="PS50011">
    <property type="entry name" value="PROTEIN_KINASE_DOM"/>
    <property type="match status" value="1"/>
</dbReference>
<dbReference type="SUPFAM" id="SSF56112">
    <property type="entry name" value="Protein kinase-like (PK-like)"/>
    <property type="match status" value="1"/>
</dbReference>
<dbReference type="PROSITE" id="PS00109">
    <property type="entry name" value="PROTEIN_KINASE_TYR"/>
    <property type="match status" value="1"/>
</dbReference>
<dbReference type="AlphaFoldDB" id="A0A067Q609"/>
<dbReference type="InterPro" id="IPR051681">
    <property type="entry name" value="Ser/Thr_Kinases-Pseudokinases"/>
</dbReference>
<dbReference type="GO" id="GO:0005524">
    <property type="term" value="F:ATP binding"/>
    <property type="evidence" value="ECO:0007669"/>
    <property type="project" value="InterPro"/>
</dbReference>
<keyword evidence="3" id="KW-1185">Reference proteome</keyword>
<name>A0A067Q609_9AGAM</name>
<dbReference type="InParanoid" id="A0A067Q609"/>
<feature type="non-terminal residue" evidence="2">
    <location>
        <position position="1"/>
    </location>
</feature>
<dbReference type="Proteomes" id="UP000027265">
    <property type="component" value="Unassembled WGS sequence"/>
</dbReference>
<dbReference type="EMBL" id="KL197718">
    <property type="protein sequence ID" value="KDQ58036.1"/>
    <property type="molecule type" value="Genomic_DNA"/>
</dbReference>
<proteinExistence type="predicted"/>
<dbReference type="InterPro" id="IPR008266">
    <property type="entry name" value="Tyr_kinase_AS"/>
</dbReference>
<dbReference type="PIRSF" id="PIRSF000654">
    <property type="entry name" value="Integrin-linked_kinase"/>
    <property type="match status" value="1"/>
</dbReference>
<organism evidence="2 3">
    <name type="scientific">Jaapia argillacea MUCL 33604</name>
    <dbReference type="NCBI Taxonomy" id="933084"/>
    <lineage>
        <taxon>Eukaryota</taxon>
        <taxon>Fungi</taxon>
        <taxon>Dikarya</taxon>
        <taxon>Basidiomycota</taxon>
        <taxon>Agaricomycotina</taxon>
        <taxon>Agaricomycetes</taxon>
        <taxon>Agaricomycetidae</taxon>
        <taxon>Jaapiales</taxon>
        <taxon>Jaapiaceae</taxon>
        <taxon>Jaapia</taxon>
    </lineage>
</organism>
<sequence>LETVGDHYEAIGEHSDVWAGAYREAVGASQVAIKVLRGGSPSNTQLIRKLQKFLDEHGSRWRRLNHNNVGEFIGISNKYGYMPAIVLRYYEYGNIIKYLENHSGISDLDRLGFIFDIAAGLAYLHGEQIIHADLRGANILMDSRGNPRICDYELALIIEQSEFTSAKTVGNCRWAAPEVLNPPDDWDEEQELLPPFTFESDVYAFSMTVIEIATLKVPFSNRKNDSSVIFAVLNRQRPHIPPFVAEHNVLHTLIQECWDQSPSLRPSSSRVSERLEVYRRPSQQQVCIFDRVDFQPADPKCRSKKAVCFSGKLFPFSHLTQP</sequence>
<dbReference type="InterPro" id="IPR000719">
    <property type="entry name" value="Prot_kinase_dom"/>
</dbReference>
<dbReference type="PANTHER" id="PTHR44329">
    <property type="entry name" value="SERINE/THREONINE-PROTEIN KINASE TNNI3K-RELATED"/>
    <property type="match status" value="1"/>
</dbReference>
<feature type="domain" description="Protein kinase" evidence="1">
    <location>
        <begin position="1"/>
        <end position="278"/>
    </location>
</feature>
<dbReference type="Pfam" id="PF07714">
    <property type="entry name" value="PK_Tyr_Ser-Thr"/>
    <property type="match status" value="1"/>
</dbReference>
<evidence type="ECO:0000259" key="1">
    <source>
        <dbReference type="PROSITE" id="PS50011"/>
    </source>
</evidence>
<evidence type="ECO:0000313" key="3">
    <source>
        <dbReference type="Proteomes" id="UP000027265"/>
    </source>
</evidence>
<dbReference type="GO" id="GO:0004674">
    <property type="term" value="F:protein serine/threonine kinase activity"/>
    <property type="evidence" value="ECO:0007669"/>
    <property type="project" value="TreeGrafter"/>
</dbReference>
<dbReference type="OrthoDB" id="538607at2759"/>
<dbReference type="HOGENOM" id="CLU_000288_7_18_1"/>
<gene>
    <name evidence="2" type="ORF">JAAARDRAFT_129693</name>
</gene>
<reference evidence="3" key="1">
    <citation type="journal article" date="2014" name="Proc. Natl. Acad. Sci. U.S.A.">
        <title>Extensive sampling of basidiomycete genomes demonstrates inadequacy of the white-rot/brown-rot paradigm for wood decay fungi.</title>
        <authorList>
            <person name="Riley R."/>
            <person name="Salamov A.A."/>
            <person name="Brown D.W."/>
            <person name="Nagy L.G."/>
            <person name="Floudas D."/>
            <person name="Held B.W."/>
            <person name="Levasseur A."/>
            <person name="Lombard V."/>
            <person name="Morin E."/>
            <person name="Otillar R."/>
            <person name="Lindquist E.A."/>
            <person name="Sun H."/>
            <person name="LaButti K.M."/>
            <person name="Schmutz J."/>
            <person name="Jabbour D."/>
            <person name="Luo H."/>
            <person name="Baker S.E."/>
            <person name="Pisabarro A.G."/>
            <person name="Walton J.D."/>
            <person name="Blanchette R.A."/>
            <person name="Henrissat B."/>
            <person name="Martin F."/>
            <person name="Cullen D."/>
            <person name="Hibbett D.S."/>
            <person name="Grigoriev I.V."/>
        </authorList>
    </citation>
    <scope>NUCLEOTIDE SEQUENCE [LARGE SCALE GENOMIC DNA]</scope>
    <source>
        <strain evidence="3">MUCL 33604</strain>
    </source>
</reference>
<dbReference type="InterPro" id="IPR001245">
    <property type="entry name" value="Ser-Thr/Tyr_kinase_cat_dom"/>
</dbReference>
<protein>
    <recommendedName>
        <fullName evidence="1">Protein kinase domain-containing protein</fullName>
    </recommendedName>
</protein>
<dbReference type="InterPro" id="IPR011009">
    <property type="entry name" value="Kinase-like_dom_sf"/>
</dbReference>
<dbReference type="STRING" id="933084.A0A067Q609"/>
<evidence type="ECO:0000313" key="2">
    <source>
        <dbReference type="EMBL" id="KDQ58036.1"/>
    </source>
</evidence>